<feature type="compositionally biased region" description="Basic and acidic residues" evidence="3">
    <location>
        <begin position="445"/>
        <end position="457"/>
    </location>
</feature>
<feature type="region of interest" description="Disordered" evidence="3">
    <location>
        <begin position="175"/>
        <end position="212"/>
    </location>
</feature>
<dbReference type="EMBL" id="OZ023717">
    <property type="protein sequence ID" value="CAK9866952.1"/>
    <property type="molecule type" value="Genomic_DNA"/>
</dbReference>
<feature type="compositionally biased region" description="Basic residues" evidence="3">
    <location>
        <begin position="327"/>
        <end position="340"/>
    </location>
</feature>
<feature type="region of interest" description="Disordered" evidence="3">
    <location>
        <begin position="265"/>
        <end position="563"/>
    </location>
</feature>
<accession>A0ABP1AWU1</accession>
<reference evidence="5" key="1">
    <citation type="submission" date="2024-03" db="EMBL/GenBank/DDBJ databases">
        <authorList>
            <consortium name="ELIXIR-Norway"/>
            <consortium name="Elixir Norway"/>
        </authorList>
    </citation>
    <scope>NUCLEOTIDE SEQUENCE</scope>
</reference>
<keyword evidence="1" id="KW-0507">mRNA processing</keyword>
<evidence type="ECO:0000313" key="5">
    <source>
        <dbReference type="EMBL" id="CAK9866952.1"/>
    </source>
</evidence>
<evidence type="ECO:0000313" key="6">
    <source>
        <dbReference type="Proteomes" id="UP001497522"/>
    </source>
</evidence>
<dbReference type="Gene3D" id="1.20.1390.10">
    <property type="entry name" value="PWI domain"/>
    <property type="match status" value="1"/>
</dbReference>
<dbReference type="PROSITE" id="PS51025">
    <property type="entry name" value="PWI"/>
    <property type="match status" value="1"/>
</dbReference>
<gene>
    <name evidence="5" type="ORF">CSSPJE1EN2_LOCUS9947</name>
</gene>
<proteinExistence type="predicted"/>
<organism evidence="5 6">
    <name type="scientific">Sphagnum jensenii</name>
    <dbReference type="NCBI Taxonomy" id="128206"/>
    <lineage>
        <taxon>Eukaryota</taxon>
        <taxon>Viridiplantae</taxon>
        <taxon>Streptophyta</taxon>
        <taxon>Embryophyta</taxon>
        <taxon>Bryophyta</taxon>
        <taxon>Sphagnophytina</taxon>
        <taxon>Sphagnopsida</taxon>
        <taxon>Sphagnales</taxon>
        <taxon>Sphagnaceae</taxon>
        <taxon>Sphagnum</taxon>
    </lineage>
</organism>
<feature type="compositionally biased region" description="Basic residues" evidence="3">
    <location>
        <begin position="386"/>
        <end position="409"/>
    </location>
</feature>
<dbReference type="SMART" id="SM00311">
    <property type="entry name" value="PWI"/>
    <property type="match status" value="1"/>
</dbReference>
<evidence type="ECO:0000259" key="4">
    <source>
        <dbReference type="PROSITE" id="PS51025"/>
    </source>
</evidence>
<dbReference type="InterPro" id="IPR036483">
    <property type="entry name" value="PWI_dom_sf"/>
</dbReference>
<dbReference type="Proteomes" id="UP001497522">
    <property type="component" value="Chromosome 16"/>
</dbReference>
<evidence type="ECO:0000256" key="2">
    <source>
        <dbReference type="SAM" id="Coils"/>
    </source>
</evidence>
<evidence type="ECO:0000256" key="1">
    <source>
        <dbReference type="ARBA" id="ARBA00022664"/>
    </source>
</evidence>
<name>A0ABP1AWU1_9BRYO</name>
<keyword evidence="6" id="KW-1185">Reference proteome</keyword>
<feature type="compositionally biased region" description="Basic and acidic residues" evidence="3">
    <location>
        <begin position="464"/>
        <end position="484"/>
    </location>
</feature>
<dbReference type="InterPro" id="IPR002483">
    <property type="entry name" value="PWI_dom"/>
</dbReference>
<evidence type="ECO:0000256" key="3">
    <source>
        <dbReference type="SAM" id="MobiDB-lite"/>
    </source>
</evidence>
<protein>
    <recommendedName>
        <fullName evidence="4">PWI domain-containing protein</fullName>
    </recommendedName>
</protein>
<feature type="compositionally biased region" description="Basic and acidic residues" evidence="3">
    <location>
        <begin position="185"/>
        <end position="199"/>
    </location>
</feature>
<dbReference type="Pfam" id="PF01480">
    <property type="entry name" value="PWI"/>
    <property type="match status" value="1"/>
</dbReference>
<feature type="domain" description="PWI" evidence="4">
    <location>
        <begin position="27"/>
        <end position="125"/>
    </location>
</feature>
<feature type="compositionally biased region" description="Basic and acidic residues" evidence="3">
    <location>
        <begin position="610"/>
        <end position="626"/>
    </location>
</feature>
<feature type="coiled-coil region" evidence="2">
    <location>
        <begin position="125"/>
        <end position="157"/>
    </location>
</feature>
<feature type="region of interest" description="Disordered" evidence="3">
    <location>
        <begin position="595"/>
        <end position="659"/>
    </location>
</feature>
<keyword evidence="2" id="KW-0175">Coiled coil</keyword>
<feature type="compositionally biased region" description="Basic residues" evidence="3">
    <location>
        <begin position="627"/>
        <end position="641"/>
    </location>
</feature>
<dbReference type="PANTHER" id="PTHR23148">
    <property type="entry name" value="SERINE/ARGININE REGULATED NUCLEAR MATRIX PROTEIN"/>
    <property type="match status" value="1"/>
</dbReference>
<dbReference type="PANTHER" id="PTHR23148:SF0">
    <property type="entry name" value="SERINE_ARGININE REPETITIVE MATRIX PROTEIN 1"/>
    <property type="match status" value="1"/>
</dbReference>
<sequence length="703" mass="80962">MSGGFFRGTSADQDTRFSNKMKKLLKSQKFAPELDVLVDMTKVKVDVIRPWIATRVTELLGFEDEVLINFIYGMLDGKEVDGKHVQIQLTGFMEKNTGRFMKELWILLTSAQKNLSGIPQEFLDVKAEEQRLKKAENDRIVFELQRKREQEKEAEQERLRELASSNSASEIIQELEKGAGGGKKSPTDDIDMKSSEIRKAGHNSGRGSRYKTSLCSSRELLENDKRSYRARSRSPNRSWSRCVSLRFSSFSSLDFLPLLLSPVRRRHHSRNRSQSPRRSGRSRSPDRHGRLPRAPHSPVRRHHSPNYSRSPVGRRRHHTPDYSRSPVGRRRSPKAHRLSPRFRPASRSPRPQRSPSSPQPRRSPSSPRPRRSPTPPRPRRFPSSPRPRRSPSSPRHHRSPSSARRRRSPSHSPSPPRQDFHSRGSHRRERSSSREQQTRQNGTTLRKERSPSRDHQAHQNGTNLHKEQDHQGLERADQGGKAERNVPLSSSRPGVDVPLTMLPSANRRSASYLAGEKRPYSDLEEQVEPDKGRKERIVRRNRSPLQERNKSEHSSDIERVQSPVGMISYEDSIPKLETVSMKASLQENKDVFVARSHHAGSLSPKVSGKATDEKMRRKEEKRLRKEEHRRRREEKHKRRAEKHAAKAASAMVTDVDEVDRQLQSPNVFIPSDEERTENEQKLLEDALRRKALESLRAKRAISQ</sequence>
<feature type="compositionally biased region" description="Low complexity" evidence="3">
    <location>
        <begin position="341"/>
        <end position="365"/>
    </location>
</feature>
<feature type="compositionally biased region" description="Basic residues" evidence="3">
    <location>
        <begin position="290"/>
        <end position="304"/>
    </location>
</feature>
<dbReference type="InterPro" id="IPR052225">
    <property type="entry name" value="Ser/Arg_repetitive_matrix"/>
</dbReference>
<dbReference type="SUPFAM" id="SSF101233">
    <property type="entry name" value="PWI domain"/>
    <property type="match status" value="1"/>
</dbReference>
<feature type="compositionally biased region" description="Basic and acidic residues" evidence="3">
    <location>
        <begin position="545"/>
        <end position="559"/>
    </location>
</feature>